<sequence>MSLNYLSANVSIIFDISKFLSKKLLVEYESYLFFPTMPSILSGYRLSWDKFFLFFFHFSSMLP</sequence>
<reference evidence="1" key="1">
    <citation type="journal article" date="2021" name="Proc. Natl. Acad. Sci. U.S.A.">
        <title>A Catalog of Tens of Thousands of Viruses from Human Metagenomes Reveals Hidden Associations with Chronic Diseases.</title>
        <authorList>
            <person name="Tisza M.J."/>
            <person name="Buck C.B."/>
        </authorList>
    </citation>
    <scope>NUCLEOTIDE SEQUENCE</scope>
    <source>
        <strain evidence="1">CtPYc18</strain>
    </source>
</reference>
<evidence type="ECO:0000313" key="1">
    <source>
        <dbReference type="EMBL" id="DAE29007.1"/>
    </source>
</evidence>
<protein>
    <submittedName>
        <fullName evidence="1">Uncharacterized protein</fullName>
    </submittedName>
</protein>
<accession>A0A8S5RCD4</accession>
<proteinExistence type="predicted"/>
<name>A0A8S5RCD4_9VIRU</name>
<dbReference type="EMBL" id="BK059092">
    <property type="protein sequence ID" value="DAE29007.1"/>
    <property type="molecule type" value="Genomic_DNA"/>
</dbReference>
<organism evidence="1">
    <name type="scientific">virus sp. ctPYc18</name>
    <dbReference type="NCBI Taxonomy" id="2828251"/>
    <lineage>
        <taxon>Viruses</taxon>
    </lineage>
</organism>